<evidence type="ECO:0000313" key="5">
    <source>
        <dbReference type="Proteomes" id="UP001247754"/>
    </source>
</evidence>
<dbReference type="GO" id="GO:0016757">
    <property type="term" value="F:glycosyltransferase activity"/>
    <property type="evidence" value="ECO:0007669"/>
    <property type="project" value="UniProtKB-KW"/>
</dbReference>
<keyword evidence="4" id="KW-0328">Glycosyltransferase</keyword>
<dbReference type="Pfam" id="PF13704">
    <property type="entry name" value="Glyco_tranf_2_4"/>
    <property type="match status" value="1"/>
</dbReference>
<dbReference type="SUPFAM" id="SSF53448">
    <property type="entry name" value="Nucleotide-diphospho-sugar transferases"/>
    <property type="match status" value="1"/>
</dbReference>
<organism evidence="4 5">
    <name type="scientific">Ruixingdingia sedimenti</name>
    <dbReference type="NCBI Taxonomy" id="3073604"/>
    <lineage>
        <taxon>Bacteria</taxon>
        <taxon>Pseudomonadati</taxon>
        <taxon>Pseudomonadota</taxon>
        <taxon>Alphaproteobacteria</taxon>
        <taxon>Rhodobacterales</taxon>
        <taxon>Paracoccaceae</taxon>
        <taxon>Ruixingdingia</taxon>
    </lineage>
</organism>
<keyword evidence="3" id="KW-1133">Transmembrane helix</keyword>
<dbReference type="EC" id="2.4.-.-" evidence="4"/>
<reference evidence="4 5" key="1">
    <citation type="submission" date="2023-09" db="EMBL/GenBank/DDBJ databases">
        <title>Xinfangfangia sedmenti sp. nov., isolated the sedment.</title>
        <authorList>
            <person name="Xu L."/>
        </authorList>
    </citation>
    <scope>NUCLEOTIDE SEQUENCE [LARGE SCALE GENOMIC DNA]</scope>
    <source>
        <strain evidence="4 5">LG-4</strain>
    </source>
</reference>
<proteinExistence type="predicted"/>
<dbReference type="PANTHER" id="PTHR21461">
    <property type="entry name" value="GLYCOSYLTRANSFERASE FAMILY 92 PROTEIN"/>
    <property type="match status" value="1"/>
</dbReference>
<sequence length="344" mass="38183">MRALAITTVKNEGAFLIEWLAHHRAVGFTDFLVFSNDCDDGTDAMLDRLADMGWLTHIRNDGPHAEGPQWAALKAADRHPLRQAADWVLVCDVDEFVNIHAGDRTLGALLAALPGATAIPLTWRFFGNAGVVGYRDAPVTQTFTRAAPRVLHWPWRAAMFKTLFRDDGAYGKLGVHRPRSPVEARMAGQHWVDGSGRPLPPAFARNRIFSDFGQDNHALVQLNHYALGAMESFVVKCDRGRANREGTGFDMGYWVDRNFCAEEDRSILAMDPRSAPIRAALHADPVLGPLHARAVAWRHGRFAALMAQEPWRAFFGRLMLAPPSRVLTRDQAELVLRHARAGGS</sequence>
<gene>
    <name evidence="4" type="ORF">RGD00_04800</name>
</gene>
<dbReference type="RefSeq" id="WP_310456158.1">
    <property type="nucleotide sequence ID" value="NZ_JAVKPH010000004.1"/>
</dbReference>
<keyword evidence="2" id="KW-0812">Transmembrane</keyword>
<dbReference type="InterPro" id="IPR029044">
    <property type="entry name" value="Nucleotide-diphossugar_trans"/>
</dbReference>
<evidence type="ECO:0000313" key="4">
    <source>
        <dbReference type="EMBL" id="MDR5651908.1"/>
    </source>
</evidence>
<evidence type="ECO:0000256" key="2">
    <source>
        <dbReference type="ARBA" id="ARBA00022692"/>
    </source>
</evidence>
<dbReference type="PANTHER" id="PTHR21461:SF69">
    <property type="entry name" value="GLYCOSYLTRANSFERASE FAMILY 92 PROTEIN"/>
    <property type="match status" value="1"/>
</dbReference>
<dbReference type="Proteomes" id="UP001247754">
    <property type="component" value="Unassembled WGS sequence"/>
</dbReference>
<dbReference type="EMBL" id="JAVKPH010000004">
    <property type="protein sequence ID" value="MDR5651908.1"/>
    <property type="molecule type" value="Genomic_DNA"/>
</dbReference>
<protein>
    <submittedName>
        <fullName evidence="4">Glycosyltransferase family 2 protein</fullName>
        <ecNumber evidence="4">2.4.-.-</ecNumber>
    </submittedName>
</protein>
<keyword evidence="4" id="KW-0808">Transferase</keyword>
<comment type="caution">
    <text evidence="4">The sequence shown here is derived from an EMBL/GenBank/DDBJ whole genome shotgun (WGS) entry which is preliminary data.</text>
</comment>
<name>A0ABU1F5I6_9RHOB</name>
<evidence type="ECO:0000256" key="3">
    <source>
        <dbReference type="ARBA" id="ARBA00022989"/>
    </source>
</evidence>
<accession>A0ABU1F5I6</accession>
<comment type="subcellular location">
    <subcellularLocation>
        <location evidence="1">Membrane</location>
        <topology evidence="1">Single-pass membrane protein</topology>
    </subcellularLocation>
</comment>
<keyword evidence="5" id="KW-1185">Reference proteome</keyword>
<evidence type="ECO:0000256" key="1">
    <source>
        <dbReference type="ARBA" id="ARBA00004167"/>
    </source>
</evidence>
<keyword evidence="3" id="KW-0472">Membrane</keyword>